<evidence type="ECO:0000256" key="4">
    <source>
        <dbReference type="RuleBase" id="RU361153"/>
    </source>
</evidence>
<sequence>MNTKTNIFVSHPLLLSSLQLIILMMFVTQTQPMRLHTDSRWIVDESGNRVKLACVNWPSHLQPVLAEGLNKRPLDDIAKEIVEMGFNCVRLTWPLYLAINDSISSLTVQQSFHNLGLSDSLAGIVLNNPSITNLTLIQAYQWVVMKLGENNVMVILDNHLSVPGWCCSGSDGNGFFGDEFFDPEQWLEGLAKMATLFNNTQNVVGMSLRNELRGPGQNVTTWYKYMQEGAERVHSSNPNVLTILSGLSFDNDLGFIGNRPVSLTYNGKLVFELHWYGFSDGSAWASGNPSQVCRNVVNSLKGRALFLLSHGWPLFVSEFGIDERGSNENDNRYSNCMFGLMAELDLDWAVWGLQGSYYLRQGTVELDETFGVLSFDWSRARNKTFLQRLQAIQPPFQGPGVSKVSPYDIMFHPLTGLCVITTNEAQPQLVLGSCLDAEAWGYDKSQQTSTLTSIKTDLCVEAQGLGEPVTLSKVCSSPSVSWEIISVTRMQLSSRLADSTAVCLDVGAGAAIVTKPCECPDDGDHTCDPAGQWFKMVNSTRSYKSASVFSRREEILQELM</sequence>
<dbReference type="Proteomes" id="UP001417504">
    <property type="component" value="Unassembled WGS sequence"/>
</dbReference>
<evidence type="ECO:0000259" key="6">
    <source>
        <dbReference type="Pfam" id="PF00150"/>
    </source>
</evidence>
<keyword evidence="5" id="KW-0812">Transmembrane</keyword>
<evidence type="ECO:0000256" key="3">
    <source>
        <dbReference type="ARBA" id="ARBA00023295"/>
    </source>
</evidence>
<dbReference type="EMBL" id="JBBNAE010000006">
    <property type="protein sequence ID" value="KAK9117366.1"/>
    <property type="molecule type" value="Genomic_DNA"/>
</dbReference>
<keyword evidence="8" id="KW-1185">Reference proteome</keyword>
<evidence type="ECO:0000313" key="7">
    <source>
        <dbReference type="EMBL" id="KAK9117366.1"/>
    </source>
</evidence>
<reference evidence="7 8" key="1">
    <citation type="submission" date="2024-01" db="EMBL/GenBank/DDBJ databases">
        <title>Genome assemblies of Stephania.</title>
        <authorList>
            <person name="Yang L."/>
        </authorList>
    </citation>
    <scope>NUCLEOTIDE SEQUENCE [LARGE SCALE GENOMIC DNA]</scope>
    <source>
        <strain evidence="7">QJT</strain>
        <tissue evidence="7">Leaf</tissue>
    </source>
</reference>
<evidence type="ECO:0000256" key="1">
    <source>
        <dbReference type="ARBA" id="ARBA00005641"/>
    </source>
</evidence>
<keyword evidence="5" id="KW-1133">Transmembrane helix</keyword>
<keyword evidence="3 4" id="KW-0326">Glycosidase</keyword>
<organism evidence="7 8">
    <name type="scientific">Stephania japonica</name>
    <dbReference type="NCBI Taxonomy" id="461633"/>
    <lineage>
        <taxon>Eukaryota</taxon>
        <taxon>Viridiplantae</taxon>
        <taxon>Streptophyta</taxon>
        <taxon>Embryophyta</taxon>
        <taxon>Tracheophyta</taxon>
        <taxon>Spermatophyta</taxon>
        <taxon>Magnoliopsida</taxon>
        <taxon>Ranunculales</taxon>
        <taxon>Menispermaceae</taxon>
        <taxon>Menispermoideae</taxon>
        <taxon>Cissampelideae</taxon>
        <taxon>Stephania</taxon>
    </lineage>
</organism>
<name>A0AAP0IKT3_9MAGN</name>
<feature type="domain" description="Glycoside hydrolase family 5" evidence="6">
    <location>
        <begin position="70"/>
        <end position="353"/>
    </location>
</feature>
<protein>
    <recommendedName>
        <fullName evidence="6">Glycoside hydrolase family 5 domain-containing protein</fullName>
    </recommendedName>
</protein>
<evidence type="ECO:0000256" key="5">
    <source>
        <dbReference type="SAM" id="Phobius"/>
    </source>
</evidence>
<gene>
    <name evidence="7" type="ORF">Sjap_016313</name>
</gene>
<proteinExistence type="inferred from homology"/>
<dbReference type="GO" id="GO:0004553">
    <property type="term" value="F:hydrolase activity, hydrolyzing O-glycosyl compounds"/>
    <property type="evidence" value="ECO:0007669"/>
    <property type="project" value="InterPro"/>
</dbReference>
<keyword evidence="2 4" id="KW-0378">Hydrolase</keyword>
<dbReference type="Pfam" id="PF00150">
    <property type="entry name" value="Cellulase"/>
    <property type="match status" value="1"/>
</dbReference>
<evidence type="ECO:0000313" key="8">
    <source>
        <dbReference type="Proteomes" id="UP001417504"/>
    </source>
</evidence>
<dbReference type="SUPFAM" id="SSF51445">
    <property type="entry name" value="(Trans)glycosidases"/>
    <property type="match status" value="1"/>
</dbReference>
<comment type="caution">
    <text evidence="7">The sequence shown here is derived from an EMBL/GenBank/DDBJ whole genome shotgun (WGS) entry which is preliminary data.</text>
</comment>
<dbReference type="InterPro" id="IPR035992">
    <property type="entry name" value="Ricin_B-like_lectins"/>
</dbReference>
<dbReference type="PANTHER" id="PTHR31263">
    <property type="entry name" value="CELLULASE FAMILY PROTEIN (AFU_ORTHOLOGUE AFUA_5G14560)"/>
    <property type="match status" value="1"/>
</dbReference>
<dbReference type="AlphaFoldDB" id="A0AAP0IKT3"/>
<dbReference type="GO" id="GO:0000272">
    <property type="term" value="P:polysaccharide catabolic process"/>
    <property type="evidence" value="ECO:0007669"/>
    <property type="project" value="InterPro"/>
</dbReference>
<dbReference type="Gene3D" id="3.20.20.80">
    <property type="entry name" value="Glycosidases"/>
    <property type="match status" value="1"/>
</dbReference>
<keyword evidence="5" id="KW-0472">Membrane</keyword>
<dbReference type="InterPro" id="IPR017853">
    <property type="entry name" value="GH"/>
</dbReference>
<dbReference type="SUPFAM" id="SSF50370">
    <property type="entry name" value="Ricin B-like lectins"/>
    <property type="match status" value="1"/>
</dbReference>
<dbReference type="InterPro" id="IPR001547">
    <property type="entry name" value="Glyco_hydro_5"/>
</dbReference>
<accession>A0AAP0IKT3</accession>
<evidence type="ECO:0000256" key="2">
    <source>
        <dbReference type="ARBA" id="ARBA00022801"/>
    </source>
</evidence>
<feature type="transmembrane region" description="Helical" evidence="5">
    <location>
        <begin position="7"/>
        <end position="27"/>
    </location>
</feature>
<dbReference type="PANTHER" id="PTHR31263:SF44">
    <property type="entry name" value="OS04G0481200 PROTEIN"/>
    <property type="match status" value="1"/>
</dbReference>
<comment type="similarity">
    <text evidence="1 4">Belongs to the glycosyl hydrolase 5 (cellulase A) family.</text>
</comment>